<name>A0A8J8GAE8_9FLAO</name>
<evidence type="ECO:0008006" key="4">
    <source>
        <dbReference type="Google" id="ProtNLM"/>
    </source>
</evidence>
<sequence length="270" mass="29736">MKNKITLTLFLLGFIFISAQSPWTRDQGKAFVQVGVTGLFYDSFQYDGSEVNIGADVSDITTQIYAEYGLAKNLEALVMIPYKSISVKNGSNSESISGLGNVSVGLKYKISDKTWKISTGAIYSANSIKIDENIGLSTGFNASTFLPYVTVGSSKNKWYYFGNIGYGYMTNDYSDFFKASLEVGYEIIKDGHLIFLLDTKNVVNKENAFINDTAQWPSYLDRQTYNAIGIKGNYEFQKDKFGANLGVIGATGIDNAPLAPTINFGVYAKF</sequence>
<evidence type="ECO:0000313" key="3">
    <source>
        <dbReference type="Proteomes" id="UP000610746"/>
    </source>
</evidence>
<dbReference type="EMBL" id="JABSNO010000014">
    <property type="protein sequence ID" value="NRS92952.1"/>
    <property type="molecule type" value="Genomic_DNA"/>
</dbReference>
<reference evidence="2" key="1">
    <citation type="submission" date="2020-05" db="EMBL/GenBank/DDBJ databases">
        <title>Genomic Encyclopedia of Type Strains, Phase IV (KMG-V): Genome sequencing to study the core and pangenomes of soil and plant-associated prokaryotes.</title>
        <authorList>
            <person name="Whitman W."/>
        </authorList>
    </citation>
    <scope>NUCLEOTIDE SEQUENCE</scope>
    <source>
        <strain evidence="2">16F</strain>
    </source>
</reference>
<dbReference type="RefSeq" id="WP_173779539.1">
    <property type="nucleotide sequence ID" value="NZ_JABSNO010000014.1"/>
</dbReference>
<organism evidence="2 3">
    <name type="scientific">Frigoriflavimonas asaccharolytica</name>
    <dbReference type="NCBI Taxonomy" id="2735899"/>
    <lineage>
        <taxon>Bacteria</taxon>
        <taxon>Pseudomonadati</taxon>
        <taxon>Bacteroidota</taxon>
        <taxon>Flavobacteriia</taxon>
        <taxon>Flavobacteriales</taxon>
        <taxon>Weeksellaceae</taxon>
        <taxon>Frigoriflavimonas</taxon>
    </lineage>
</organism>
<evidence type="ECO:0000313" key="2">
    <source>
        <dbReference type="EMBL" id="NRS92952.1"/>
    </source>
</evidence>
<gene>
    <name evidence="2" type="ORF">HNQ03_002036</name>
</gene>
<protein>
    <recommendedName>
        <fullName evidence="4">Outer membrane beta-barrel porin/alpha-amylase</fullName>
    </recommendedName>
</protein>
<comment type="caution">
    <text evidence="2">The sequence shown here is derived from an EMBL/GenBank/DDBJ whole genome shotgun (WGS) entry which is preliminary data.</text>
</comment>
<keyword evidence="1" id="KW-0732">Signal</keyword>
<evidence type="ECO:0000256" key="1">
    <source>
        <dbReference type="SAM" id="SignalP"/>
    </source>
</evidence>
<proteinExistence type="predicted"/>
<dbReference type="Proteomes" id="UP000610746">
    <property type="component" value="Unassembled WGS sequence"/>
</dbReference>
<dbReference type="AlphaFoldDB" id="A0A8J8GAE8"/>
<feature type="signal peptide" evidence="1">
    <location>
        <begin position="1"/>
        <end position="19"/>
    </location>
</feature>
<feature type="chain" id="PRO_5035233870" description="Outer membrane beta-barrel porin/alpha-amylase" evidence="1">
    <location>
        <begin position="20"/>
        <end position="270"/>
    </location>
</feature>
<accession>A0A8J8GAE8</accession>
<keyword evidence="3" id="KW-1185">Reference proteome</keyword>